<gene>
    <name evidence="1" type="ORF">LEP1GSC081_4160</name>
</gene>
<comment type="caution">
    <text evidence="1">The sequence shown here is derived from an EMBL/GenBank/DDBJ whole genome shotgun (WGS) entry which is preliminary data.</text>
</comment>
<name>A0A0E2B495_9LEPT</name>
<dbReference type="Proteomes" id="UP000006253">
    <property type="component" value="Unassembled WGS sequence"/>
</dbReference>
<protein>
    <submittedName>
        <fullName evidence="1">Uncharacterized protein</fullName>
    </submittedName>
</protein>
<reference evidence="1 2" key="1">
    <citation type="submission" date="2012-10" db="EMBL/GenBank/DDBJ databases">
        <authorList>
            <person name="Harkins D.M."/>
            <person name="Durkin A.S."/>
            <person name="Brinkac L.M."/>
            <person name="Selengut J.D."/>
            <person name="Sanka R."/>
            <person name="DePew J."/>
            <person name="Purushe J."/>
            <person name="Peacock S.J."/>
            <person name="Thaipadungpanit J."/>
            <person name="Wuthiekanun V.W."/>
            <person name="Day N.P."/>
            <person name="Vinetz J.M."/>
            <person name="Sutton G.G."/>
            <person name="Nelson W.C."/>
            <person name="Fouts D.E."/>
        </authorList>
    </citation>
    <scope>NUCLEOTIDE SEQUENCE [LARGE SCALE GENOMIC DNA]</scope>
    <source>
        <strain evidence="1 2">H1</strain>
    </source>
</reference>
<proteinExistence type="predicted"/>
<dbReference type="AlphaFoldDB" id="A0A0E2B495"/>
<sequence length="61" mass="7256">MSAERLRVSIHSPFKEEKELFQPHTESTLYLFQSTLLLKKRKNTTQIQILLFFLCFNPLSI</sequence>
<evidence type="ECO:0000313" key="2">
    <source>
        <dbReference type="Proteomes" id="UP000006253"/>
    </source>
</evidence>
<accession>A0A0E2B495</accession>
<organism evidence="1 2">
    <name type="scientific">Leptospira kirschneri str. H1</name>
    <dbReference type="NCBI Taxonomy" id="1049966"/>
    <lineage>
        <taxon>Bacteria</taxon>
        <taxon>Pseudomonadati</taxon>
        <taxon>Spirochaetota</taxon>
        <taxon>Spirochaetia</taxon>
        <taxon>Leptospirales</taxon>
        <taxon>Leptospiraceae</taxon>
        <taxon>Leptospira</taxon>
    </lineage>
</organism>
<dbReference type="EMBL" id="AHMY02000036">
    <property type="protein sequence ID" value="EKO15984.1"/>
    <property type="molecule type" value="Genomic_DNA"/>
</dbReference>
<evidence type="ECO:0000313" key="1">
    <source>
        <dbReference type="EMBL" id="EKO15984.1"/>
    </source>
</evidence>